<dbReference type="InterPro" id="IPR011078">
    <property type="entry name" value="PyrdxlP_homeostasis"/>
</dbReference>
<dbReference type="Pfam" id="PF01168">
    <property type="entry name" value="Ala_racemase_N"/>
    <property type="match status" value="1"/>
</dbReference>
<evidence type="ECO:0000313" key="5">
    <source>
        <dbReference type="EMBL" id="MDC5697868.1"/>
    </source>
</evidence>
<evidence type="ECO:0000256" key="1">
    <source>
        <dbReference type="ARBA" id="ARBA00022898"/>
    </source>
</evidence>
<dbReference type="HAMAP" id="MF_02087">
    <property type="entry name" value="PLP_homeostasis"/>
    <property type="match status" value="1"/>
</dbReference>
<proteinExistence type="inferred from homology"/>
<dbReference type="RefSeq" id="WP_272462443.1">
    <property type="nucleotide sequence ID" value="NZ_JAPFQL010000045.1"/>
</dbReference>
<accession>A0ABT5GHZ3</accession>
<keyword evidence="1 2" id="KW-0663">Pyridoxal phosphate</keyword>
<evidence type="ECO:0000313" key="6">
    <source>
        <dbReference type="Proteomes" id="UP001150259"/>
    </source>
</evidence>
<dbReference type="PANTHER" id="PTHR10146">
    <property type="entry name" value="PROLINE SYNTHETASE CO-TRANSCRIBED BACTERIAL HOMOLOG PROTEIN"/>
    <property type="match status" value="1"/>
</dbReference>
<sequence>MTAAPAPERRLQLSAGLEAVRERITAACAAAGRDPAEVTLVVVTKYFPPSDVLLLHELGVRAIGENKDQEAGAKIEAVRAVLPPGSDLELHFVGRLQSNKARHVARYADVVHSVDREKLLAGLEAGALERGHRLSVLIQVSLDGDVSRGGALPADVTDLAAAVADRPGLLLKGVMAVAPLDVEPDRAFGALLEVANGLRTNHPEADWVSAGMSGDLEAAIRHGATHLRVGTAILGTRPSLL</sequence>
<dbReference type="SUPFAM" id="SSF51419">
    <property type="entry name" value="PLP-binding barrel"/>
    <property type="match status" value="1"/>
</dbReference>
<comment type="caution">
    <text evidence="5">The sequence shown here is derived from an EMBL/GenBank/DDBJ whole genome shotgun (WGS) entry which is preliminary data.</text>
</comment>
<evidence type="ECO:0000259" key="4">
    <source>
        <dbReference type="Pfam" id="PF01168"/>
    </source>
</evidence>
<dbReference type="NCBIfam" id="TIGR00044">
    <property type="entry name" value="YggS family pyridoxal phosphate-dependent enzyme"/>
    <property type="match status" value="1"/>
</dbReference>
<gene>
    <name evidence="5" type="ORF">OO014_11405</name>
</gene>
<evidence type="ECO:0000256" key="3">
    <source>
        <dbReference type="RuleBase" id="RU004514"/>
    </source>
</evidence>
<name>A0ABT5GHZ3_9MICO</name>
<comment type="similarity">
    <text evidence="2 3">Belongs to the pyridoxal phosphate-binding protein YggS/PROSC family.</text>
</comment>
<dbReference type="Gene3D" id="3.20.20.10">
    <property type="entry name" value="Alanine racemase"/>
    <property type="match status" value="1"/>
</dbReference>
<protein>
    <recommendedName>
        <fullName evidence="2">Pyridoxal phosphate homeostasis protein</fullName>
        <shortName evidence="2">PLP homeostasis protein</shortName>
    </recommendedName>
</protein>
<dbReference type="EMBL" id="JAPFQL010000045">
    <property type="protein sequence ID" value="MDC5697868.1"/>
    <property type="molecule type" value="Genomic_DNA"/>
</dbReference>
<comment type="function">
    <text evidence="2">Pyridoxal 5'-phosphate (PLP)-binding protein, which is involved in PLP homeostasis.</text>
</comment>
<keyword evidence="6" id="KW-1185">Reference proteome</keyword>
<evidence type="ECO:0000256" key="2">
    <source>
        <dbReference type="HAMAP-Rule" id="MF_02087"/>
    </source>
</evidence>
<reference evidence="5 6" key="1">
    <citation type="submission" date="2022-11" db="EMBL/GenBank/DDBJ databases">
        <title>Anaerobic phenanthrene biodegradation by a DNRA strain PheN6.</title>
        <authorList>
            <person name="Zhang Z."/>
        </authorList>
    </citation>
    <scope>NUCLEOTIDE SEQUENCE [LARGE SCALE GENOMIC DNA]</scope>
    <source>
        <strain evidence="5 6">PheN6</strain>
    </source>
</reference>
<feature type="domain" description="Alanine racemase N-terminal" evidence="4">
    <location>
        <begin position="52"/>
        <end position="238"/>
    </location>
</feature>
<dbReference type="InterPro" id="IPR001608">
    <property type="entry name" value="Ala_racemase_N"/>
</dbReference>
<dbReference type="CDD" id="cd00635">
    <property type="entry name" value="PLPDE_III_YBL036c_like"/>
    <property type="match status" value="1"/>
</dbReference>
<dbReference type="PIRSF" id="PIRSF004848">
    <property type="entry name" value="YBL036c_PLPDEIII"/>
    <property type="match status" value="1"/>
</dbReference>
<feature type="modified residue" description="N6-(pyridoxal phosphate)lysine" evidence="2">
    <location>
        <position position="45"/>
    </location>
</feature>
<dbReference type="Proteomes" id="UP001150259">
    <property type="component" value="Unassembled WGS sequence"/>
</dbReference>
<organism evidence="5 6">
    <name type="scientific">Intrasporangium calvum</name>
    <dbReference type="NCBI Taxonomy" id="53358"/>
    <lineage>
        <taxon>Bacteria</taxon>
        <taxon>Bacillati</taxon>
        <taxon>Actinomycetota</taxon>
        <taxon>Actinomycetes</taxon>
        <taxon>Micrococcales</taxon>
        <taxon>Intrasporangiaceae</taxon>
        <taxon>Intrasporangium</taxon>
    </lineage>
</organism>
<dbReference type="InterPro" id="IPR029066">
    <property type="entry name" value="PLP-binding_barrel"/>
</dbReference>
<dbReference type="PANTHER" id="PTHR10146:SF14">
    <property type="entry name" value="PYRIDOXAL PHOSPHATE HOMEOSTASIS PROTEIN"/>
    <property type="match status" value="1"/>
</dbReference>